<dbReference type="SUPFAM" id="SSF56672">
    <property type="entry name" value="DNA/RNA polymerases"/>
    <property type="match status" value="1"/>
</dbReference>
<dbReference type="InterPro" id="IPR001584">
    <property type="entry name" value="Integrase_cat-core"/>
</dbReference>
<dbReference type="Pfam" id="PF07727">
    <property type="entry name" value="RVT_2"/>
    <property type="match status" value="1"/>
</dbReference>
<dbReference type="EMBL" id="JBANAX010000215">
    <property type="protein sequence ID" value="KAL1218311.1"/>
    <property type="molecule type" value="Genomic_DNA"/>
</dbReference>
<dbReference type="SUPFAM" id="SSF53098">
    <property type="entry name" value="Ribonuclease H-like"/>
    <property type="match status" value="1"/>
</dbReference>
<keyword evidence="4" id="KW-1185">Reference proteome</keyword>
<feature type="region of interest" description="Disordered" evidence="1">
    <location>
        <begin position="184"/>
        <end position="236"/>
    </location>
</feature>
<evidence type="ECO:0000313" key="3">
    <source>
        <dbReference type="EMBL" id="KAL1218311.1"/>
    </source>
</evidence>
<dbReference type="InterPro" id="IPR036397">
    <property type="entry name" value="RNaseH_sf"/>
</dbReference>
<dbReference type="InterPro" id="IPR043502">
    <property type="entry name" value="DNA/RNA_pol_sf"/>
</dbReference>
<dbReference type="Gene3D" id="3.30.420.10">
    <property type="entry name" value="Ribonuclease H-like superfamily/Ribonuclease H"/>
    <property type="match status" value="1"/>
</dbReference>
<evidence type="ECO:0000256" key="1">
    <source>
        <dbReference type="SAM" id="MobiDB-lite"/>
    </source>
</evidence>
<dbReference type="CDD" id="cd09272">
    <property type="entry name" value="RNase_HI_RT_Ty1"/>
    <property type="match status" value="1"/>
</dbReference>
<organism evidence="3 4">
    <name type="scientific">Cardamine amara subsp. amara</name>
    <dbReference type="NCBI Taxonomy" id="228776"/>
    <lineage>
        <taxon>Eukaryota</taxon>
        <taxon>Viridiplantae</taxon>
        <taxon>Streptophyta</taxon>
        <taxon>Embryophyta</taxon>
        <taxon>Tracheophyta</taxon>
        <taxon>Spermatophyta</taxon>
        <taxon>Magnoliopsida</taxon>
        <taxon>eudicotyledons</taxon>
        <taxon>Gunneridae</taxon>
        <taxon>Pentapetalae</taxon>
        <taxon>rosids</taxon>
        <taxon>malvids</taxon>
        <taxon>Brassicales</taxon>
        <taxon>Brassicaceae</taxon>
        <taxon>Cardamineae</taxon>
        <taxon>Cardamine</taxon>
    </lineage>
</organism>
<feature type="compositionally biased region" description="Acidic residues" evidence="1">
    <location>
        <begin position="205"/>
        <end position="220"/>
    </location>
</feature>
<dbReference type="InterPro" id="IPR057670">
    <property type="entry name" value="SH3_retrovirus"/>
</dbReference>
<dbReference type="AlphaFoldDB" id="A0ABD1BMD3"/>
<feature type="domain" description="Integrase catalytic" evidence="2">
    <location>
        <begin position="1"/>
        <end position="99"/>
    </location>
</feature>
<dbReference type="Proteomes" id="UP001558713">
    <property type="component" value="Unassembled WGS sequence"/>
</dbReference>
<reference evidence="3 4" key="1">
    <citation type="submission" date="2024-04" db="EMBL/GenBank/DDBJ databases">
        <title>Genome assembly C_amara_ONT_v2.</title>
        <authorList>
            <person name="Yant L."/>
            <person name="Moore C."/>
            <person name="Slenker M."/>
        </authorList>
    </citation>
    <scope>NUCLEOTIDE SEQUENCE [LARGE SCALE GENOMIC DNA]</scope>
    <source>
        <tissue evidence="3">Leaf</tissue>
    </source>
</reference>
<sequence length="792" mass="90411">MTCLRTDRGGEFNSKDFQEYCTHEGIKRQLTAAYTPQQNGVAERKNRSVMNMVRCMLFGMSVPLRFWPEAVQYAVHILNRSPTSILGDVTPSEKWSKNKPSVEHLRVFGCVAFALIPYERRVKLDEKSIKCVMFGVSKESKAYRLYDPLTKKIIISRDVKFDEKKPWNWNEEIEDDKFVEVFEEEEQEKLVNPGEEAHENSQETREEEEINDEQEEETSDVEVQSKNAGPAAVVAGGKKSGAGRAIQKPVWMKDYECKSMGLFMEVDGEELVAFYVAEDDPQTFEDAIKHDKWRKAMEAEINSIEENDTWEPVELPKGAKVIGVKWVYKTKLNERGEVDKFKARLVAKGFHQTHGVDFHEVFAPVARWDTIRCILALAAQEGWNVFQLDVKSAFLHGELKEDVYVEQPEGFELRGGDNTNVYKLKRALYGLRQAPRAWYSRIESYFMREGFKKCYCEHTLFVKTEGVNVLIVSLYVDDLIYTSNSEAILVSFKSSMMMEFSMTDLGRMKYFLGVEVTQDEQGIFISQKKYAMETLNKFGMEDCNPVKNPTVPGCKLTREGAGELVNPTLFKKLVGSLRYLTATRPDLIYSVNLVSRFMESPTEQHMLAAKRILRYIQGTTGFGIQYRREYGAKEKLVGYVDSDYAGDEDDRRSTSGYTFMIGNGAVSWASKKQSIVTLSTTEAEFVAAANGACQAMWLRNILTEVGFDQGSGTTLFCDNSSTIKLSKNPVLHGRSKHIHVRYHFLRDLVNEGVIELEFCRTQDQVSDIMTKPVKLEVFEKLRGKMGVGMKEE</sequence>
<dbReference type="InterPro" id="IPR012337">
    <property type="entry name" value="RNaseH-like_sf"/>
</dbReference>
<proteinExistence type="predicted"/>
<feature type="compositionally biased region" description="Basic and acidic residues" evidence="1">
    <location>
        <begin position="195"/>
        <end position="204"/>
    </location>
</feature>
<comment type="caution">
    <text evidence="3">The sequence shown here is derived from an EMBL/GenBank/DDBJ whole genome shotgun (WGS) entry which is preliminary data.</text>
</comment>
<evidence type="ECO:0000259" key="2">
    <source>
        <dbReference type="PROSITE" id="PS50994"/>
    </source>
</evidence>
<accession>A0ABD1BMD3</accession>
<dbReference type="PANTHER" id="PTHR11439">
    <property type="entry name" value="GAG-POL-RELATED RETROTRANSPOSON"/>
    <property type="match status" value="1"/>
</dbReference>
<dbReference type="InterPro" id="IPR013103">
    <property type="entry name" value="RVT_2"/>
</dbReference>
<name>A0ABD1BMD3_CARAN</name>
<dbReference type="PANTHER" id="PTHR11439:SF517">
    <property type="entry name" value="CYSTEINE-RICH RLK (RECEPTOR-LIKE PROTEIN KINASE) 8"/>
    <property type="match status" value="1"/>
</dbReference>
<gene>
    <name evidence="3" type="ORF">V5N11_022855</name>
</gene>
<dbReference type="Pfam" id="PF25597">
    <property type="entry name" value="SH3_retrovirus"/>
    <property type="match status" value="1"/>
</dbReference>
<dbReference type="PROSITE" id="PS50994">
    <property type="entry name" value="INTEGRASE"/>
    <property type="match status" value="1"/>
</dbReference>
<evidence type="ECO:0000313" key="4">
    <source>
        <dbReference type="Proteomes" id="UP001558713"/>
    </source>
</evidence>
<protein>
    <submittedName>
        <fullName evidence="3">Retrovirus-related Pol polyprotein from transposon TNT 1-94</fullName>
    </submittedName>
</protein>